<evidence type="ECO:0000256" key="3">
    <source>
        <dbReference type="SAM" id="Phobius"/>
    </source>
</evidence>
<evidence type="ECO:0000313" key="6">
    <source>
        <dbReference type="Proteomes" id="UP000789941"/>
    </source>
</evidence>
<name>A0A5E4LTH9_9ARCH</name>
<dbReference type="SUPFAM" id="SSF50969">
    <property type="entry name" value="YVTN repeat-like/Quinoprotein amine dehydrogenase"/>
    <property type="match status" value="1"/>
</dbReference>
<dbReference type="InterPro" id="IPR015943">
    <property type="entry name" value="WD40/YVTN_repeat-like_dom_sf"/>
</dbReference>
<sequence length="718" mass="79549">MRTINNDFSYYSSQGDVLKFLQLSFILLLFAFTYAALPGFSTVPLTDLTVTPSQNTTDNLDVNNFQLNPINPIVSDLILQSGPYVYVAATPALVIDSSTRKVVSKIKSEEKDSYIDAIAVSPDGQFVYVSISWAVYESDSYGGHYNKFTRIVRLNATTQDPIDYFSFDGIYSEHLDVSPDGKVYLGFEDYYYPHDAGVKIMDFSQGKSWYLDAGQNLFFQSFEFSPDGSKVYYGAWWQTSRVYELDWTENKVHVYWLPGNQSDYHQYTRSLALGIDGKMLYAVVNTNSGIFAMNTQDKGKHVISTTYIPVTLAISPDEQTLYTIGYFLDSGNKPIYVIHKYGGLKVIGPYDGAIEDYSLSEGSTFYTTDAMNYITKPNGAYPSKMTISGDGKFGFISTAKNDGVSDPHGSDVLVYDLEYLNQLPNIPAINSGPDISAASEKIVYSPTPDYSWLDQFAINLPKFDSTVIFVKKFYPENGTFADQYKEEFFEPYAIFTEALDNKTVNSTTLWLSEKSGTLVSGHTTAASNIAIFVPDEQLKTDTDYVVHLSKNIKSKTGKPLYADIEWSFNTKNVSFYSPLSNTSINFSLVKQISPISVGKFVTPSINDSQPTNQSGPEITPPQINVSIPSIIDIPGSVVPTLPNDTLVPDSNTSKPDEANTSQEQSNDLGSPGSEITINPQPEPPGDDTSNQLNPQPEPPAPKGIVDIIIDFFKGIFGW</sequence>
<keyword evidence="3" id="KW-1133">Transmembrane helix</keyword>
<evidence type="ECO:0000313" key="5">
    <source>
        <dbReference type="EMBL" id="VVC04418.1"/>
    </source>
</evidence>
<evidence type="ECO:0000256" key="1">
    <source>
        <dbReference type="ARBA" id="ARBA00022729"/>
    </source>
</evidence>
<dbReference type="AlphaFoldDB" id="A0A5E4LTH9"/>
<evidence type="ECO:0000259" key="4">
    <source>
        <dbReference type="Pfam" id="PF13205"/>
    </source>
</evidence>
<dbReference type="InterPro" id="IPR011044">
    <property type="entry name" value="Quino_amine_DH_bsu"/>
</dbReference>
<feature type="transmembrane region" description="Helical" evidence="3">
    <location>
        <begin position="20"/>
        <end position="37"/>
    </location>
</feature>
<gene>
    <name evidence="5" type="ORF">LFW2832_00939</name>
</gene>
<keyword evidence="3" id="KW-0472">Membrane</keyword>
<dbReference type="Proteomes" id="UP000789941">
    <property type="component" value="Unassembled WGS sequence"/>
</dbReference>
<dbReference type="Gene3D" id="2.130.10.10">
    <property type="entry name" value="YVTN repeat-like/Quinoprotein amine dehydrogenase"/>
    <property type="match status" value="2"/>
</dbReference>
<keyword evidence="3" id="KW-0812">Transmembrane</keyword>
<proteinExistence type="predicted"/>
<dbReference type="InterPro" id="IPR032812">
    <property type="entry name" value="SbsA_Ig"/>
</dbReference>
<accession>A0A5E4LTH9</accession>
<feature type="region of interest" description="Disordered" evidence="2">
    <location>
        <begin position="640"/>
        <end position="703"/>
    </location>
</feature>
<feature type="region of interest" description="Disordered" evidence="2">
    <location>
        <begin position="604"/>
        <end position="623"/>
    </location>
</feature>
<keyword evidence="1" id="KW-0732">Signal</keyword>
<reference evidence="5 6" key="1">
    <citation type="submission" date="2019-08" db="EMBL/GenBank/DDBJ databases">
        <authorList>
            <person name="Vazquez-Campos X."/>
        </authorList>
    </citation>
    <scope>NUCLEOTIDE SEQUENCE [LARGE SCALE GENOMIC DNA]</scope>
    <source>
        <strain evidence="5">LFW-283_2</strain>
    </source>
</reference>
<dbReference type="Pfam" id="PF13205">
    <property type="entry name" value="Big_5"/>
    <property type="match status" value="1"/>
</dbReference>
<feature type="domain" description="SbsA Ig-like" evidence="4">
    <location>
        <begin position="492"/>
        <end position="570"/>
    </location>
</feature>
<feature type="compositionally biased region" description="Polar residues" evidence="2">
    <location>
        <begin position="648"/>
        <end position="679"/>
    </location>
</feature>
<protein>
    <submittedName>
        <fullName evidence="5">Bacterial Ig-like domain protein</fullName>
    </submittedName>
</protein>
<organism evidence="5 6">
    <name type="scientific">Candidatus Bilamarchaeum dharawalense</name>
    <dbReference type="NCBI Taxonomy" id="2885759"/>
    <lineage>
        <taxon>Archaea</taxon>
        <taxon>Candidatus Micrarchaeota</taxon>
        <taxon>Candidatus Micrarchaeia</taxon>
        <taxon>Candidatus Anstonellales</taxon>
        <taxon>Candidatus Bilamarchaeaceae</taxon>
        <taxon>Candidatus Bilamarchaeum</taxon>
    </lineage>
</organism>
<comment type="caution">
    <text evidence="5">The sequence shown here is derived from an EMBL/GenBank/DDBJ whole genome shotgun (WGS) entry which is preliminary data.</text>
</comment>
<dbReference type="EMBL" id="CABMJJ010000009">
    <property type="protein sequence ID" value="VVC04418.1"/>
    <property type="molecule type" value="Genomic_DNA"/>
</dbReference>
<evidence type="ECO:0000256" key="2">
    <source>
        <dbReference type="SAM" id="MobiDB-lite"/>
    </source>
</evidence>